<gene>
    <name evidence="1" type="ORF">V5O48_006217</name>
</gene>
<sequence length="149" mass="16354">MASAAPKSATLLESFHTLAITEELTNRGSKGYRERRKQFLIENVQRAFVDQFGVNANSLENWKRLLATIGIEGSNELTSIQQCKNALKGKFINIVDLVDAANAGSKIKSPNPFTSAKALSRYIKTTSKIFPKGAAKANPLLRQFLVVVT</sequence>
<name>A0ABR3FKL8_9AGAR</name>
<dbReference type="EMBL" id="JBAHYK010000277">
    <property type="protein sequence ID" value="KAL0575753.1"/>
    <property type="molecule type" value="Genomic_DNA"/>
</dbReference>
<proteinExistence type="predicted"/>
<reference evidence="1 2" key="1">
    <citation type="submission" date="2024-02" db="EMBL/GenBank/DDBJ databases">
        <title>A draft genome for the cacao thread blight pathogen Marasmius crinis-equi.</title>
        <authorList>
            <person name="Cohen S.P."/>
            <person name="Baruah I.K."/>
            <person name="Amoako-Attah I."/>
            <person name="Bukari Y."/>
            <person name="Meinhardt L.W."/>
            <person name="Bailey B.A."/>
        </authorList>
    </citation>
    <scope>NUCLEOTIDE SEQUENCE [LARGE SCALE GENOMIC DNA]</scope>
    <source>
        <strain evidence="1 2">GH-76</strain>
    </source>
</reference>
<dbReference type="PANTHER" id="PTHR38846:SF1">
    <property type="entry name" value="C3H1-TYPE DOMAIN-CONTAINING PROTEIN"/>
    <property type="match status" value="1"/>
</dbReference>
<evidence type="ECO:0000313" key="1">
    <source>
        <dbReference type="EMBL" id="KAL0575753.1"/>
    </source>
</evidence>
<accession>A0ABR3FKL8</accession>
<protein>
    <submittedName>
        <fullName evidence="1">Uncharacterized protein</fullName>
    </submittedName>
</protein>
<comment type="caution">
    <text evidence="1">The sequence shown here is derived from an EMBL/GenBank/DDBJ whole genome shotgun (WGS) entry which is preliminary data.</text>
</comment>
<keyword evidence="2" id="KW-1185">Reference proteome</keyword>
<organism evidence="1 2">
    <name type="scientific">Marasmius crinis-equi</name>
    <dbReference type="NCBI Taxonomy" id="585013"/>
    <lineage>
        <taxon>Eukaryota</taxon>
        <taxon>Fungi</taxon>
        <taxon>Dikarya</taxon>
        <taxon>Basidiomycota</taxon>
        <taxon>Agaricomycotina</taxon>
        <taxon>Agaricomycetes</taxon>
        <taxon>Agaricomycetidae</taxon>
        <taxon>Agaricales</taxon>
        <taxon>Marasmiineae</taxon>
        <taxon>Marasmiaceae</taxon>
        <taxon>Marasmius</taxon>
    </lineage>
</organism>
<evidence type="ECO:0000313" key="2">
    <source>
        <dbReference type="Proteomes" id="UP001465976"/>
    </source>
</evidence>
<dbReference type="Proteomes" id="UP001465976">
    <property type="component" value="Unassembled WGS sequence"/>
</dbReference>
<dbReference type="PANTHER" id="PTHR38846">
    <property type="entry name" value="C3H1-TYPE DOMAIN-CONTAINING PROTEIN"/>
    <property type="match status" value="1"/>
</dbReference>